<organism evidence="2 3">
    <name type="scientific">Thalassiosira oceanica</name>
    <name type="common">Marine diatom</name>
    <dbReference type="NCBI Taxonomy" id="159749"/>
    <lineage>
        <taxon>Eukaryota</taxon>
        <taxon>Sar</taxon>
        <taxon>Stramenopiles</taxon>
        <taxon>Ochrophyta</taxon>
        <taxon>Bacillariophyta</taxon>
        <taxon>Coscinodiscophyceae</taxon>
        <taxon>Thalassiosirophycidae</taxon>
        <taxon>Thalassiosirales</taxon>
        <taxon>Thalassiosiraceae</taxon>
        <taxon>Thalassiosira</taxon>
    </lineage>
</organism>
<name>K0T1M2_THAOC</name>
<reference evidence="2 3" key="1">
    <citation type="journal article" date="2012" name="Genome Biol.">
        <title>Genome and low-iron response of an oceanic diatom adapted to chronic iron limitation.</title>
        <authorList>
            <person name="Lommer M."/>
            <person name="Specht M."/>
            <person name="Roy A.S."/>
            <person name="Kraemer L."/>
            <person name="Andreson R."/>
            <person name="Gutowska M.A."/>
            <person name="Wolf J."/>
            <person name="Bergner S.V."/>
            <person name="Schilhabel M.B."/>
            <person name="Klostermeier U.C."/>
            <person name="Beiko R.G."/>
            <person name="Rosenstiel P."/>
            <person name="Hippler M."/>
            <person name="Laroche J."/>
        </authorList>
    </citation>
    <scope>NUCLEOTIDE SEQUENCE [LARGE SCALE GENOMIC DNA]</scope>
    <source>
        <strain evidence="2 3">CCMP1005</strain>
    </source>
</reference>
<dbReference type="Proteomes" id="UP000266841">
    <property type="component" value="Unassembled WGS sequence"/>
</dbReference>
<proteinExistence type="predicted"/>
<keyword evidence="3" id="KW-1185">Reference proteome</keyword>
<dbReference type="AlphaFoldDB" id="K0T1M2"/>
<evidence type="ECO:0000313" key="3">
    <source>
        <dbReference type="Proteomes" id="UP000266841"/>
    </source>
</evidence>
<feature type="region of interest" description="Disordered" evidence="1">
    <location>
        <begin position="111"/>
        <end position="132"/>
    </location>
</feature>
<comment type="caution">
    <text evidence="2">The sequence shown here is derived from an EMBL/GenBank/DDBJ whole genome shotgun (WGS) entry which is preliminary data.</text>
</comment>
<feature type="non-terminal residue" evidence="2">
    <location>
        <position position="132"/>
    </location>
</feature>
<gene>
    <name evidence="2" type="ORF">THAOC_07524</name>
</gene>
<dbReference type="EMBL" id="AGNL01007689">
    <property type="protein sequence ID" value="EJK71069.1"/>
    <property type="molecule type" value="Genomic_DNA"/>
</dbReference>
<protein>
    <submittedName>
        <fullName evidence="2">Uncharacterized protein</fullName>
    </submittedName>
</protein>
<sequence length="132" mass="13272">MTAMKMPIRSCGSGSDLGLLSSPSGPEAASKDFRAVLGRVHRLALEASAAALLDTVDSGAGGGGEPVLLSSPEMGGCHCCRFCSGGRRRMEDWTGAGNRSVLSKAVEGGVGGTLAAQPSRGHRSGWTAGVGK</sequence>
<evidence type="ECO:0000256" key="1">
    <source>
        <dbReference type="SAM" id="MobiDB-lite"/>
    </source>
</evidence>
<accession>K0T1M2</accession>
<evidence type="ECO:0000313" key="2">
    <source>
        <dbReference type="EMBL" id="EJK71069.1"/>
    </source>
</evidence>